<evidence type="ECO:0000313" key="1">
    <source>
        <dbReference type="EMBL" id="KRZ36477.1"/>
    </source>
</evidence>
<gene>
    <name evidence="1" type="ORF">T4C_386</name>
</gene>
<comment type="caution">
    <text evidence="1">The sequence shown here is derived from an EMBL/GenBank/DDBJ whole genome shotgun (WGS) entry which is preliminary data.</text>
</comment>
<name>A0A0V1JNJ3_TRIPS</name>
<proteinExistence type="predicted"/>
<feature type="non-terminal residue" evidence="1">
    <location>
        <position position="96"/>
    </location>
</feature>
<reference evidence="1 2" key="1">
    <citation type="submission" date="2015-01" db="EMBL/GenBank/DDBJ databases">
        <title>Evolution of Trichinella species and genotypes.</title>
        <authorList>
            <person name="Korhonen P.K."/>
            <person name="Edoardo P."/>
            <person name="Giuseppe L.R."/>
            <person name="Gasser R.B."/>
        </authorList>
    </citation>
    <scope>NUCLEOTIDE SEQUENCE [LARGE SCALE GENOMIC DNA]</scope>
    <source>
        <strain evidence="1">ISS176</strain>
    </source>
</reference>
<protein>
    <submittedName>
        <fullName evidence="1">Uncharacterized protein</fullName>
    </submittedName>
</protein>
<organism evidence="1 2">
    <name type="scientific">Trichinella pseudospiralis</name>
    <name type="common">Parasitic roundworm</name>
    <dbReference type="NCBI Taxonomy" id="6337"/>
    <lineage>
        <taxon>Eukaryota</taxon>
        <taxon>Metazoa</taxon>
        <taxon>Ecdysozoa</taxon>
        <taxon>Nematoda</taxon>
        <taxon>Enoplea</taxon>
        <taxon>Dorylaimia</taxon>
        <taxon>Trichinellida</taxon>
        <taxon>Trichinellidae</taxon>
        <taxon>Trichinella</taxon>
    </lineage>
</organism>
<evidence type="ECO:0000313" key="2">
    <source>
        <dbReference type="Proteomes" id="UP000054826"/>
    </source>
</evidence>
<dbReference type="EMBL" id="JYDV01000072">
    <property type="protein sequence ID" value="KRZ36477.1"/>
    <property type="molecule type" value="Genomic_DNA"/>
</dbReference>
<accession>A0A0V1JNJ3</accession>
<sequence length="96" mass="11103">LIDQNSCCWWLIIQMTSFYKKIEFQIKLAVITRIQLIQQNGNKQISPWDVRKVIFSRVEFNSAYGKRGENELSAAICCIQVIKLGRIAVACDVEEH</sequence>
<feature type="non-terminal residue" evidence="1">
    <location>
        <position position="1"/>
    </location>
</feature>
<dbReference type="Proteomes" id="UP000054826">
    <property type="component" value="Unassembled WGS sequence"/>
</dbReference>
<dbReference type="AlphaFoldDB" id="A0A0V1JNJ3"/>